<sequence>MGDLRIGQISRGQWTREQTNNKCVESSIQPSTENFSEQDCKQVQKNDQAQVEQINYFEECYDKNNQSMAVEKFFKDNQIQLNADSKQESLNTSNQSPNLNFSKINESNDQINRSKVTNQRQHRPSYRFKPDELNNQLESGFKKRKNQKTQQTFGGTKFNSSESINNEETLKQKSTKKLQSRTTQQVWKNNFFNILFFFNRFIHRNKQRLIYFKPQELLRNQWDAINDLDPIPVILPYNKVSIFWDFITISFIFLNSFLLPFEIAFNNGENVNPLIAQITQLVFLLNFLVQMNTAYYENGVLQKNRSKIFINFLQNHLLFDCVAYLSLWSDQIGFIKLKILFLIKYFSFYEIIEKLAESFKFSYNYNFLVDLLTLFVEITLLCHLFACAWFMIGDYQQNNEMLNNWVNVNNLVGSSISSQYVSSIYFSVVTIGTIGYGDIVAKSDIEKVFICFMAIFTSVIFGYILTNIQNVYKDYHSKRKVYIRHLAELNNYLYSRDVNPHLQQMARKYLKYIHTQNFSKRVLPNETLNVLSKFLKEEIIEEIFYRSIKNIPFLQQFSHQFLNALALKMKEVNYGPDEIIMKTGSYQVPQLYYIVQGRVEIQLDQSSKQNQKQSPFSEYKTFFEHKETQSFGQYEFFSQTHQSQINVKSLEQTTLHQILLTDFIDVLNQFQVDKEKYQELKDKLNLNENYSCVNVFCQSCKSNQHLLRDCPLFFYKPQKFKIVRLYNWQIDFERTLITRSTDRLILNSLAFQQEIEDDCIFFREENQEELGSMIQLEGDEEYQNKQKLKNQKRMSCDIQSLNLLSKDKHTSSKISISIPRLSVQQSNNSALSTIQVENKVSEIQTDELKFDFQNETQQQSMNSIKKETSKNKLENQTNQSIKSIISSHSSESDSDSSQSSSSSSSSLRDKKIKKQLKQNNASRKSINEICGPNQKSRMSLSRINTKQEFQKKATLLSARTKKNWSLLEKSKSLNDVQLLVRPSLTQQINLNDPKLATQVKQNYKRLITIGQMQHVLELMQMQNAQKAAKQMIENNEDITTETVRTFKIYLPHNNIGNIIKEHQKLKLKQKLKKKIIQTVDIDNSFNLNNKQILPKQ</sequence>
<feature type="domain" description="Ion transport" evidence="9">
    <location>
        <begin position="243"/>
        <end position="478"/>
    </location>
</feature>
<evidence type="ECO:0000313" key="10">
    <source>
        <dbReference type="EMBL" id="EWS73856.1"/>
    </source>
</evidence>
<dbReference type="GO" id="GO:0005249">
    <property type="term" value="F:voltage-gated potassium channel activity"/>
    <property type="evidence" value="ECO:0007669"/>
    <property type="project" value="TreeGrafter"/>
</dbReference>
<dbReference type="InterPro" id="IPR018490">
    <property type="entry name" value="cNMP-bd_dom_sf"/>
</dbReference>
<feature type="compositionally biased region" description="Low complexity" evidence="7">
    <location>
        <begin position="880"/>
        <end position="906"/>
    </location>
</feature>
<keyword evidence="3 8" id="KW-0812">Transmembrane</keyword>
<dbReference type="Proteomes" id="UP000009168">
    <property type="component" value="Unassembled WGS sequence"/>
</dbReference>
<evidence type="ECO:0000256" key="8">
    <source>
        <dbReference type="SAM" id="Phobius"/>
    </source>
</evidence>
<feature type="transmembrane region" description="Helical" evidence="8">
    <location>
        <begin position="242"/>
        <end position="263"/>
    </location>
</feature>
<feature type="transmembrane region" description="Helical" evidence="8">
    <location>
        <begin position="275"/>
        <end position="296"/>
    </location>
</feature>
<dbReference type="AlphaFoldDB" id="W7XHJ5"/>
<evidence type="ECO:0000313" key="11">
    <source>
        <dbReference type="Proteomes" id="UP000009168"/>
    </source>
</evidence>
<feature type="compositionally biased region" description="Polar residues" evidence="7">
    <location>
        <begin position="86"/>
        <end position="119"/>
    </location>
</feature>
<dbReference type="Pfam" id="PF00520">
    <property type="entry name" value="Ion_trans"/>
    <property type="match status" value="1"/>
</dbReference>
<dbReference type="SUPFAM" id="SSF81324">
    <property type="entry name" value="Voltage-gated potassium channels"/>
    <property type="match status" value="1"/>
</dbReference>
<accession>W7XHJ5</accession>
<evidence type="ECO:0000256" key="7">
    <source>
        <dbReference type="SAM" id="MobiDB-lite"/>
    </source>
</evidence>
<feature type="region of interest" description="Disordered" evidence="7">
    <location>
        <begin position="86"/>
        <end position="176"/>
    </location>
</feature>
<evidence type="ECO:0000259" key="9">
    <source>
        <dbReference type="Pfam" id="PF00520"/>
    </source>
</evidence>
<dbReference type="GO" id="GO:0035725">
    <property type="term" value="P:sodium ion transmembrane transport"/>
    <property type="evidence" value="ECO:0007669"/>
    <property type="project" value="TreeGrafter"/>
</dbReference>
<dbReference type="Gene3D" id="2.60.120.10">
    <property type="entry name" value="Jelly Rolls"/>
    <property type="match status" value="1"/>
</dbReference>
<dbReference type="GO" id="GO:0098855">
    <property type="term" value="C:HCN channel complex"/>
    <property type="evidence" value="ECO:0007669"/>
    <property type="project" value="TreeGrafter"/>
</dbReference>
<feature type="compositionally biased region" description="Polar residues" evidence="7">
    <location>
        <begin position="148"/>
        <end position="167"/>
    </location>
</feature>
<keyword evidence="2" id="KW-0813">Transport</keyword>
<evidence type="ECO:0000256" key="3">
    <source>
        <dbReference type="ARBA" id="ARBA00022692"/>
    </source>
</evidence>
<keyword evidence="4 8" id="KW-1133">Transmembrane helix</keyword>
<dbReference type="EMBL" id="GG662656">
    <property type="protein sequence ID" value="EWS73856.1"/>
    <property type="molecule type" value="Genomic_DNA"/>
</dbReference>
<dbReference type="KEGG" id="tet:TTHERM_000279857"/>
<dbReference type="InterPro" id="IPR014710">
    <property type="entry name" value="RmlC-like_jellyroll"/>
</dbReference>
<dbReference type="RefSeq" id="XP_012653603.1">
    <property type="nucleotide sequence ID" value="XM_012798149.1"/>
</dbReference>
<feature type="region of interest" description="Disordered" evidence="7">
    <location>
        <begin position="855"/>
        <end position="937"/>
    </location>
</feature>
<dbReference type="OrthoDB" id="426293at2759"/>
<comment type="subcellular location">
    <subcellularLocation>
        <location evidence="1">Membrane</location>
        <topology evidence="1">Multi-pass membrane protein</topology>
    </subcellularLocation>
</comment>
<dbReference type="CDD" id="cd00038">
    <property type="entry name" value="CAP_ED"/>
    <property type="match status" value="1"/>
</dbReference>
<feature type="transmembrane region" description="Helical" evidence="8">
    <location>
        <begin position="364"/>
        <end position="392"/>
    </location>
</feature>
<dbReference type="InParanoid" id="W7XHJ5"/>
<evidence type="ECO:0000256" key="6">
    <source>
        <dbReference type="ARBA" id="ARBA00023136"/>
    </source>
</evidence>
<dbReference type="InterPro" id="IPR051413">
    <property type="entry name" value="K/Na_HCN_channel"/>
</dbReference>
<feature type="region of interest" description="Disordered" evidence="7">
    <location>
        <begin position="1"/>
        <end position="22"/>
    </location>
</feature>
<keyword evidence="5" id="KW-0406">Ion transport</keyword>
<evidence type="ECO:0000256" key="2">
    <source>
        <dbReference type="ARBA" id="ARBA00022448"/>
    </source>
</evidence>
<dbReference type="Gene3D" id="1.10.287.70">
    <property type="match status" value="1"/>
</dbReference>
<reference evidence="11" key="1">
    <citation type="journal article" date="2006" name="PLoS Biol.">
        <title>Macronuclear genome sequence of the ciliate Tetrahymena thermophila, a model eukaryote.</title>
        <authorList>
            <person name="Eisen J.A."/>
            <person name="Coyne R.S."/>
            <person name="Wu M."/>
            <person name="Wu D."/>
            <person name="Thiagarajan M."/>
            <person name="Wortman J.R."/>
            <person name="Badger J.H."/>
            <person name="Ren Q."/>
            <person name="Amedeo P."/>
            <person name="Jones K.M."/>
            <person name="Tallon L.J."/>
            <person name="Delcher A.L."/>
            <person name="Salzberg S.L."/>
            <person name="Silva J.C."/>
            <person name="Haas B.J."/>
            <person name="Majoros W.H."/>
            <person name="Farzad M."/>
            <person name="Carlton J.M."/>
            <person name="Smith R.K. Jr."/>
            <person name="Garg J."/>
            <person name="Pearlman R.E."/>
            <person name="Karrer K.M."/>
            <person name="Sun L."/>
            <person name="Manning G."/>
            <person name="Elde N.C."/>
            <person name="Turkewitz A.P."/>
            <person name="Asai D.J."/>
            <person name="Wilkes D.E."/>
            <person name="Wang Y."/>
            <person name="Cai H."/>
            <person name="Collins K."/>
            <person name="Stewart B.A."/>
            <person name="Lee S.R."/>
            <person name="Wilamowska K."/>
            <person name="Weinberg Z."/>
            <person name="Ruzzo W.L."/>
            <person name="Wloga D."/>
            <person name="Gaertig J."/>
            <person name="Frankel J."/>
            <person name="Tsao C.-C."/>
            <person name="Gorovsky M.A."/>
            <person name="Keeling P.J."/>
            <person name="Waller R.F."/>
            <person name="Patron N.J."/>
            <person name="Cherry J.M."/>
            <person name="Stover N.A."/>
            <person name="Krieger C.J."/>
            <person name="del Toro C."/>
            <person name="Ryder H.F."/>
            <person name="Williamson S.C."/>
            <person name="Barbeau R.A."/>
            <person name="Hamilton E.P."/>
            <person name="Orias E."/>
        </authorList>
    </citation>
    <scope>NUCLEOTIDE SEQUENCE [LARGE SCALE GENOMIC DNA]</scope>
    <source>
        <strain evidence="11">SB210</strain>
    </source>
</reference>
<keyword evidence="11" id="KW-1185">Reference proteome</keyword>
<feature type="compositionally biased region" description="Basic and acidic residues" evidence="7">
    <location>
        <begin position="864"/>
        <end position="873"/>
    </location>
</feature>
<feature type="transmembrane region" description="Helical" evidence="8">
    <location>
        <begin position="412"/>
        <end position="436"/>
    </location>
</feature>
<dbReference type="SUPFAM" id="SSF51206">
    <property type="entry name" value="cAMP-binding domain-like"/>
    <property type="match status" value="1"/>
</dbReference>
<evidence type="ECO:0000256" key="1">
    <source>
        <dbReference type="ARBA" id="ARBA00004141"/>
    </source>
</evidence>
<feature type="transmembrane region" description="Helical" evidence="8">
    <location>
        <begin position="448"/>
        <end position="465"/>
    </location>
</feature>
<feature type="compositionally biased region" description="Polar residues" evidence="7">
    <location>
        <begin position="10"/>
        <end position="22"/>
    </location>
</feature>
<dbReference type="PANTHER" id="PTHR45689">
    <property type="entry name" value="I[[H]] CHANNEL, ISOFORM E"/>
    <property type="match status" value="1"/>
</dbReference>
<proteinExistence type="predicted"/>
<dbReference type="GeneID" id="24438172"/>
<gene>
    <name evidence="10" type="ORF">TTHERM_000279857</name>
</gene>
<evidence type="ECO:0000256" key="5">
    <source>
        <dbReference type="ARBA" id="ARBA00023065"/>
    </source>
</evidence>
<evidence type="ECO:0000256" key="4">
    <source>
        <dbReference type="ARBA" id="ARBA00022989"/>
    </source>
</evidence>
<protein>
    <submittedName>
        <fullName evidence="10">Cation channel family protein</fullName>
    </submittedName>
</protein>
<dbReference type="PANTHER" id="PTHR45689:SF5">
    <property type="entry name" value="I[[H]] CHANNEL, ISOFORM E"/>
    <property type="match status" value="1"/>
</dbReference>
<dbReference type="GO" id="GO:0003254">
    <property type="term" value="P:regulation of membrane depolarization"/>
    <property type="evidence" value="ECO:0007669"/>
    <property type="project" value="TreeGrafter"/>
</dbReference>
<organism evidence="10 11">
    <name type="scientific">Tetrahymena thermophila (strain SB210)</name>
    <dbReference type="NCBI Taxonomy" id="312017"/>
    <lineage>
        <taxon>Eukaryota</taxon>
        <taxon>Sar</taxon>
        <taxon>Alveolata</taxon>
        <taxon>Ciliophora</taxon>
        <taxon>Intramacronucleata</taxon>
        <taxon>Oligohymenophorea</taxon>
        <taxon>Hymenostomatida</taxon>
        <taxon>Tetrahymenina</taxon>
        <taxon>Tetrahymenidae</taxon>
        <taxon>Tetrahymena</taxon>
    </lineage>
</organism>
<dbReference type="InterPro" id="IPR000595">
    <property type="entry name" value="cNMP-bd_dom"/>
</dbReference>
<name>W7XHJ5_TETTS</name>
<keyword evidence="6 8" id="KW-0472">Membrane</keyword>
<dbReference type="InterPro" id="IPR005821">
    <property type="entry name" value="Ion_trans_dom"/>
</dbReference>